<organism evidence="2 3">
    <name type="scientific">Aspergillus awamori</name>
    <name type="common">Black koji mold</name>
    <dbReference type="NCBI Taxonomy" id="105351"/>
    <lineage>
        <taxon>Eukaryota</taxon>
        <taxon>Fungi</taxon>
        <taxon>Dikarya</taxon>
        <taxon>Ascomycota</taxon>
        <taxon>Pezizomycotina</taxon>
        <taxon>Eurotiomycetes</taxon>
        <taxon>Eurotiomycetidae</taxon>
        <taxon>Eurotiales</taxon>
        <taxon>Aspergillaceae</taxon>
        <taxon>Aspergillus</taxon>
    </lineage>
</organism>
<dbReference type="Proteomes" id="UP000286921">
    <property type="component" value="Unassembled WGS sequence"/>
</dbReference>
<sequence length="156" mass="17154">MHWFITAVQECKAAAQEHLRFPRSLPCMGFGNIDSEGDLTSMRPVFSPSSIITPPANSNFNRASSPPDIILGVRSILDVLVNGHRVFPPVSHYYRGDLELCAVPRDHLAARPPGNVERGARKTAQQWADAHEMQTLTTAMGPPSKEGIRLQENAGR</sequence>
<proteinExistence type="predicted"/>
<evidence type="ECO:0000313" key="2">
    <source>
        <dbReference type="EMBL" id="GCB25822.1"/>
    </source>
</evidence>
<accession>A0A401L2U5</accession>
<reference evidence="2 3" key="1">
    <citation type="submission" date="2016-09" db="EMBL/GenBank/DDBJ databases">
        <title>Aspergillus awamori IFM 58123T.</title>
        <authorList>
            <person name="Kusuya Y."/>
            <person name="Shimizu M."/>
            <person name="Takahashi H."/>
            <person name="Yaguchi T."/>
        </authorList>
    </citation>
    <scope>NUCLEOTIDE SEQUENCE [LARGE SCALE GENOMIC DNA]</scope>
    <source>
        <strain evidence="2 3">IFM 58123</strain>
    </source>
</reference>
<dbReference type="EMBL" id="BDHI01000022">
    <property type="protein sequence ID" value="GCB25822.1"/>
    <property type="molecule type" value="Genomic_DNA"/>
</dbReference>
<name>A0A401L2U5_ASPAW</name>
<protein>
    <submittedName>
        <fullName evidence="2">Uncharacterized protein</fullName>
    </submittedName>
</protein>
<dbReference type="AlphaFoldDB" id="A0A401L2U5"/>
<comment type="caution">
    <text evidence="2">The sequence shown here is derived from an EMBL/GenBank/DDBJ whole genome shotgun (WGS) entry which is preliminary data.</text>
</comment>
<keyword evidence="3" id="KW-1185">Reference proteome</keyword>
<evidence type="ECO:0000313" key="3">
    <source>
        <dbReference type="Proteomes" id="UP000286921"/>
    </source>
</evidence>
<evidence type="ECO:0000256" key="1">
    <source>
        <dbReference type="SAM" id="MobiDB-lite"/>
    </source>
</evidence>
<feature type="region of interest" description="Disordered" evidence="1">
    <location>
        <begin position="137"/>
        <end position="156"/>
    </location>
</feature>
<gene>
    <name evidence="2" type="ORF">AAWM_08707</name>
</gene>